<keyword evidence="1" id="KW-0812">Transmembrane</keyword>
<dbReference type="EMBL" id="JBCGDP010000012">
    <property type="protein sequence ID" value="MEM0577432.1"/>
    <property type="molecule type" value="Genomic_DNA"/>
</dbReference>
<dbReference type="RefSeq" id="WP_342692332.1">
    <property type="nucleotide sequence ID" value="NZ_JBCGDP010000012.1"/>
</dbReference>
<organism evidence="2 3">
    <name type="scientific">Flavobacterium polysaccharolyticum</name>
    <dbReference type="NCBI Taxonomy" id="3133148"/>
    <lineage>
        <taxon>Bacteria</taxon>
        <taxon>Pseudomonadati</taxon>
        <taxon>Bacteroidota</taxon>
        <taxon>Flavobacteriia</taxon>
        <taxon>Flavobacteriales</taxon>
        <taxon>Flavobacteriaceae</taxon>
        <taxon>Flavobacterium</taxon>
    </lineage>
</organism>
<name>A0ABU9NST8_9FLAO</name>
<sequence>MRTISYIVSLLLVGVAFFLLSEYLDSERMGVIAGGITAIGFMLNLTSYFSLNAQKEVGK</sequence>
<reference evidence="2 3" key="1">
    <citation type="submission" date="2024-03" db="EMBL/GenBank/DDBJ databases">
        <title>Two novel species of the genus Flavobacterium exhibiting potentially degradation of complex polysaccharides.</title>
        <authorList>
            <person name="Lian X."/>
        </authorList>
    </citation>
    <scope>NUCLEOTIDE SEQUENCE [LARGE SCALE GENOMIC DNA]</scope>
    <source>
        <strain evidence="2 3">N6</strain>
    </source>
</reference>
<evidence type="ECO:0000313" key="3">
    <source>
        <dbReference type="Proteomes" id="UP001468798"/>
    </source>
</evidence>
<evidence type="ECO:0000256" key="1">
    <source>
        <dbReference type="SAM" id="Phobius"/>
    </source>
</evidence>
<feature type="transmembrane region" description="Helical" evidence="1">
    <location>
        <begin position="6"/>
        <end position="24"/>
    </location>
</feature>
<proteinExistence type="predicted"/>
<evidence type="ECO:0000313" key="2">
    <source>
        <dbReference type="EMBL" id="MEM0577432.1"/>
    </source>
</evidence>
<dbReference type="Proteomes" id="UP001468798">
    <property type="component" value="Unassembled WGS sequence"/>
</dbReference>
<protein>
    <submittedName>
        <fullName evidence="2">Uncharacterized protein</fullName>
    </submittedName>
</protein>
<gene>
    <name evidence="2" type="ORF">WFZ86_13060</name>
</gene>
<feature type="transmembrane region" description="Helical" evidence="1">
    <location>
        <begin position="31"/>
        <end position="51"/>
    </location>
</feature>
<comment type="caution">
    <text evidence="2">The sequence shown here is derived from an EMBL/GenBank/DDBJ whole genome shotgun (WGS) entry which is preliminary data.</text>
</comment>
<keyword evidence="3" id="KW-1185">Reference proteome</keyword>
<keyword evidence="1" id="KW-1133">Transmembrane helix</keyword>
<accession>A0ABU9NST8</accession>
<keyword evidence="1" id="KW-0472">Membrane</keyword>